<dbReference type="EMBL" id="HG994362">
    <property type="protein sequence ID" value="CAF2257022.1"/>
    <property type="molecule type" value="Genomic_DNA"/>
</dbReference>
<organism evidence="1">
    <name type="scientific">Brassica napus</name>
    <name type="common">Rape</name>
    <dbReference type="NCBI Taxonomy" id="3708"/>
    <lineage>
        <taxon>Eukaryota</taxon>
        <taxon>Viridiplantae</taxon>
        <taxon>Streptophyta</taxon>
        <taxon>Embryophyta</taxon>
        <taxon>Tracheophyta</taxon>
        <taxon>Spermatophyta</taxon>
        <taxon>Magnoliopsida</taxon>
        <taxon>eudicotyledons</taxon>
        <taxon>Gunneridae</taxon>
        <taxon>Pentapetalae</taxon>
        <taxon>rosids</taxon>
        <taxon>malvids</taxon>
        <taxon>Brassicales</taxon>
        <taxon>Brassicaceae</taxon>
        <taxon>Brassiceae</taxon>
        <taxon>Brassica</taxon>
    </lineage>
</organism>
<reference evidence="1" key="1">
    <citation type="submission" date="2021-01" db="EMBL/GenBank/DDBJ databases">
        <authorList>
            <consortium name="Genoscope - CEA"/>
            <person name="William W."/>
        </authorList>
    </citation>
    <scope>NUCLEOTIDE SEQUENCE</scope>
</reference>
<evidence type="ECO:0000313" key="1">
    <source>
        <dbReference type="EMBL" id="CAF2257022.1"/>
    </source>
</evidence>
<proteinExistence type="predicted"/>
<dbReference type="AlphaFoldDB" id="A0A817AAZ4"/>
<protein>
    <submittedName>
        <fullName evidence="1">(rape) hypothetical protein</fullName>
    </submittedName>
</protein>
<accession>A0A817AAZ4</accession>
<name>A0A817AAZ4_BRANA</name>
<gene>
    <name evidence="1" type="ORF">DARMORV10_A08P29660.1</name>
</gene>
<sequence>MQTTAKLYGVVQRHDHESPQMMEEIILPSKVFAAGEEPTGERGNHHDNALD</sequence>
<dbReference type="Proteomes" id="UP001295469">
    <property type="component" value="Chromosome A08"/>
</dbReference>